<name>A0A6N6VJR2_9HYPH</name>
<keyword evidence="6" id="KW-0266">Ethylene biosynthesis</keyword>
<evidence type="ECO:0000256" key="5">
    <source>
        <dbReference type="ARBA" id="ARBA00019045"/>
    </source>
</evidence>
<dbReference type="InterPro" id="IPR027443">
    <property type="entry name" value="IPNS-like_sf"/>
</dbReference>
<dbReference type="PANTHER" id="PTHR47990">
    <property type="entry name" value="2-OXOGLUTARATE (2OG) AND FE(II)-DEPENDENT OXYGENASE SUPERFAMILY PROTEIN-RELATED"/>
    <property type="match status" value="1"/>
</dbReference>
<keyword evidence="11" id="KW-0408">Iron</keyword>
<sequence>MLADIPVVDLADFRSGDREKRAAVARSFDKALEEAGFVTVTNHGVADETTGTLYRLTKNFFALPEDVKRGYVLQSDAKTKGYIPIGDEAVALTLDAKAAPDLCEALVFPNPQMPNNRPDGPEKQFWPAEPAGLAPAVLDYFNACTALSGDLYRLSALALDLPEDYFVPFFNEGSFVLRLVQYPDQIVPPLPGQLRYGAHHDYGGFTILRQDDAPGGLQVFDRSGQWRDVPNEPKSFVINVGDLLARWTNDRWRSTLHRVVNPGRELTGSTERLSMVLFTGPNADAEILPLPTCCTAEHPSQYPPVTAGAYIRGKIAASHQV</sequence>
<evidence type="ECO:0000313" key="14">
    <source>
        <dbReference type="Proteomes" id="UP000468901"/>
    </source>
</evidence>
<evidence type="ECO:0000256" key="8">
    <source>
        <dbReference type="ARBA" id="ARBA00031282"/>
    </source>
</evidence>
<dbReference type="Pfam" id="PF14226">
    <property type="entry name" value="DIOX_N"/>
    <property type="match status" value="1"/>
</dbReference>
<evidence type="ECO:0000256" key="6">
    <source>
        <dbReference type="ARBA" id="ARBA00022666"/>
    </source>
</evidence>
<dbReference type="EMBL" id="WESC01000012">
    <property type="protein sequence ID" value="KAB7739172.1"/>
    <property type="molecule type" value="Genomic_DNA"/>
</dbReference>
<evidence type="ECO:0000256" key="2">
    <source>
        <dbReference type="ARBA" id="ARBA00004767"/>
    </source>
</evidence>
<keyword evidence="14" id="KW-1185">Reference proteome</keyword>
<dbReference type="EC" id="1.14.20.7" evidence="3"/>
<organism evidence="13 14">
    <name type="scientific">Parvibaculum sedimenti</name>
    <dbReference type="NCBI Taxonomy" id="2608632"/>
    <lineage>
        <taxon>Bacteria</taxon>
        <taxon>Pseudomonadati</taxon>
        <taxon>Pseudomonadota</taxon>
        <taxon>Alphaproteobacteria</taxon>
        <taxon>Hyphomicrobiales</taxon>
        <taxon>Parvibaculaceae</taxon>
        <taxon>Parvibaculum</taxon>
    </lineage>
</organism>
<evidence type="ECO:0000256" key="9">
    <source>
        <dbReference type="ARBA" id="ARBA00047725"/>
    </source>
</evidence>
<comment type="cofactor">
    <cofactor evidence="1">
        <name>Fe(2+)</name>
        <dbReference type="ChEBI" id="CHEBI:29033"/>
    </cofactor>
</comment>
<keyword evidence="11" id="KW-0479">Metal-binding</keyword>
<evidence type="ECO:0000256" key="1">
    <source>
        <dbReference type="ARBA" id="ARBA00001954"/>
    </source>
</evidence>
<evidence type="ECO:0000256" key="11">
    <source>
        <dbReference type="RuleBase" id="RU003682"/>
    </source>
</evidence>
<evidence type="ECO:0000256" key="10">
    <source>
        <dbReference type="ARBA" id="ARBA00049359"/>
    </source>
</evidence>
<comment type="similarity">
    <text evidence="11">Belongs to the iron/ascorbate-dependent oxidoreductase family.</text>
</comment>
<keyword evidence="11" id="KW-0560">Oxidoreductase</keyword>
<comment type="catalytic activity">
    <reaction evidence="10">
        <text>L-arginine + 2-oxoglutarate + O2 = guanidine + L-glutamate 5-semialdehyde + succinate + CO2</text>
        <dbReference type="Rhea" id="RHEA:31535"/>
        <dbReference type="ChEBI" id="CHEBI:15379"/>
        <dbReference type="ChEBI" id="CHEBI:16526"/>
        <dbReference type="ChEBI" id="CHEBI:16810"/>
        <dbReference type="ChEBI" id="CHEBI:30031"/>
        <dbReference type="ChEBI" id="CHEBI:30087"/>
        <dbReference type="ChEBI" id="CHEBI:32682"/>
        <dbReference type="ChEBI" id="CHEBI:58066"/>
        <dbReference type="EC" id="1.14.20.7"/>
    </reaction>
</comment>
<comment type="caution">
    <text evidence="13">The sequence shown here is derived from an EMBL/GenBank/DDBJ whole genome shotgun (WGS) entry which is preliminary data.</text>
</comment>
<comment type="catalytic activity">
    <reaction evidence="9">
        <text>2-oxoglutarate + O2 + 2 H(+) = ethene + 3 CO2 + H2O</text>
        <dbReference type="Rhea" id="RHEA:31523"/>
        <dbReference type="ChEBI" id="CHEBI:15377"/>
        <dbReference type="ChEBI" id="CHEBI:15378"/>
        <dbReference type="ChEBI" id="CHEBI:15379"/>
        <dbReference type="ChEBI" id="CHEBI:16526"/>
        <dbReference type="ChEBI" id="CHEBI:16810"/>
        <dbReference type="ChEBI" id="CHEBI:18153"/>
        <dbReference type="EC" id="1.13.12.19"/>
    </reaction>
</comment>
<dbReference type="Pfam" id="PF03171">
    <property type="entry name" value="2OG-FeII_Oxy"/>
    <property type="match status" value="1"/>
</dbReference>
<evidence type="ECO:0000256" key="3">
    <source>
        <dbReference type="ARBA" id="ARBA00012293"/>
    </source>
</evidence>
<dbReference type="InterPro" id="IPR050231">
    <property type="entry name" value="Iron_ascorbate_oxido_reductase"/>
</dbReference>
<evidence type="ECO:0000256" key="7">
    <source>
        <dbReference type="ARBA" id="ARBA00031011"/>
    </source>
</evidence>
<dbReference type="InterPro" id="IPR026992">
    <property type="entry name" value="DIOX_N"/>
</dbReference>
<dbReference type="Gene3D" id="2.60.120.330">
    <property type="entry name" value="B-lactam Antibiotic, Isopenicillin N Synthase, Chain"/>
    <property type="match status" value="1"/>
</dbReference>
<dbReference type="PROSITE" id="PS51471">
    <property type="entry name" value="FE2OG_OXY"/>
    <property type="match status" value="1"/>
</dbReference>
<dbReference type="AlphaFoldDB" id="A0A6N6VJR2"/>
<protein>
    <recommendedName>
        <fullName evidence="5">2-oxoglutarate-dependent ethylene/succinate-forming enzyme</fullName>
        <ecNumber evidence="4">1.13.12.19</ecNumber>
        <ecNumber evidence="3">1.14.20.7</ecNumber>
    </recommendedName>
    <alternativeName>
        <fullName evidence="7">2-oxoglutarate dioxygenase (ethylene-forming)</fullName>
    </alternativeName>
    <alternativeName>
        <fullName evidence="8">2-oxoglutarate/L-arginine monooxygenase/decarboxylase (succinate-forming)</fullName>
    </alternativeName>
</protein>
<dbReference type="GO" id="GO:0102276">
    <property type="term" value="F:2-oxoglutarate oxygenase/decarboxylase (ethylene-forming) activity"/>
    <property type="evidence" value="ECO:0007669"/>
    <property type="project" value="UniProtKB-EC"/>
</dbReference>
<evidence type="ECO:0000256" key="4">
    <source>
        <dbReference type="ARBA" id="ARBA00012531"/>
    </source>
</evidence>
<comment type="pathway">
    <text evidence="2">Alkene biosynthesis; ethylene biosynthesis via 2-oxoglutarate.</text>
</comment>
<dbReference type="InterPro" id="IPR005123">
    <property type="entry name" value="Oxoglu/Fe-dep_dioxygenase_dom"/>
</dbReference>
<dbReference type="GO" id="GO:0009693">
    <property type="term" value="P:ethylene biosynthetic process"/>
    <property type="evidence" value="ECO:0007669"/>
    <property type="project" value="UniProtKB-KW"/>
</dbReference>
<dbReference type="InterPro" id="IPR044861">
    <property type="entry name" value="IPNS-like_FE2OG_OXY"/>
</dbReference>
<gene>
    <name evidence="13" type="ORF">F2P47_13195</name>
</gene>
<dbReference type="RefSeq" id="WP_152216844.1">
    <property type="nucleotide sequence ID" value="NZ_WESC01000012.1"/>
</dbReference>
<evidence type="ECO:0000313" key="13">
    <source>
        <dbReference type="EMBL" id="KAB7739172.1"/>
    </source>
</evidence>
<dbReference type="EC" id="1.13.12.19" evidence="4"/>
<dbReference type="SUPFAM" id="SSF51197">
    <property type="entry name" value="Clavaminate synthase-like"/>
    <property type="match status" value="1"/>
</dbReference>
<feature type="domain" description="Fe2OG dioxygenase" evidence="12">
    <location>
        <begin position="173"/>
        <end position="281"/>
    </location>
</feature>
<proteinExistence type="inferred from homology"/>
<reference evidence="13 14" key="1">
    <citation type="submission" date="2019-09" db="EMBL/GenBank/DDBJ databases">
        <title>Parvibaculum sedimenti sp. nov., isolated from sediment.</title>
        <authorList>
            <person name="Wang Y."/>
        </authorList>
    </citation>
    <scope>NUCLEOTIDE SEQUENCE [LARGE SCALE GENOMIC DNA]</scope>
    <source>
        <strain evidence="13 14">HXT-9</strain>
    </source>
</reference>
<dbReference type="GO" id="GO:0046872">
    <property type="term" value="F:metal ion binding"/>
    <property type="evidence" value="ECO:0007669"/>
    <property type="project" value="UniProtKB-KW"/>
</dbReference>
<evidence type="ECO:0000259" key="12">
    <source>
        <dbReference type="PROSITE" id="PS51471"/>
    </source>
</evidence>
<dbReference type="PRINTS" id="PR00682">
    <property type="entry name" value="IPNSYNTHASE"/>
</dbReference>
<accession>A0A6N6VJR2</accession>
<dbReference type="Proteomes" id="UP000468901">
    <property type="component" value="Unassembled WGS sequence"/>
</dbReference>